<keyword evidence="10" id="KW-0325">Glycoprotein</keyword>
<dbReference type="AlphaFoldDB" id="A0AAV5G198"/>
<evidence type="ECO:0000256" key="11">
    <source>
        <dbReference type="SAM" id="Phobius"/>
    </source>
</evidence>
<evidence type="ECO:0000256" key="3">
    <source>
        <dbReference type="ARBA" id="ARBA00022475"/>
    </source>
</evidence>
<keyword evidence="7" id="KW-0677">Repeat</keyword>
<evidence type="ECO:0000256" key="5">
    <source>
        <dbReference type="ARBA" id="ARBA00022692"/>
    </source>
</evidence>
<dbReference type="Pfam" id="PF08263">
    <property type="entry name" value="LRRNT_2"/>
    <property type="match status" value="1"/>
</dbReference>
<reference evidence="14" key="2">
    <citation type="submission" date="2021-12" db="EMBL/GenBank/DDBJ databases">
        <title>Resequencing data analysis of finger millet.</title>
        <authorList>
            <person name="Hatakeyama M."/>
            <person name="Aluri S."/>
            <person name="Balachadran M.T."/>
            <person name="Sivarajan S.R."/>
            <person name="Poveda L."/>
            <person name="Shimizu-Inatsugi R."/>
            <person name="Schlapbach R."/>
            <person name="Sreeman S.M."/>
            <person name="Shimizu K.K."/>
        </authorList>
    </citation>
    <scope>NUCLEOTIDE SEQUENCE</scope>
</reference>
<evidence type="ECO:0000259" key="13">
    <source>
        <dbReference type="Pfam" id="PF08263"/>
    </source>
</evidence>
<gene>
    <name evidence="14" type="primary">gn00010</name>
    <name evidence="14" type="ORF">PR202_gn00010</name>
</gene>
<feature type="signal peptide" evidence="12">
    <location>
        <begin position="1"/>
        <end position="23"/>
    </location>
</feature>
<comment type="caution">
    <text evidence="14">The sequence shown here is derived from an EMBL/GenBank/DDBJ whole genome shotgun (WGS) entry which is preliminary data.</text>
</comment>
<dbReference type="InterPro" id="IPR032675">
    <property type="entry name" value="LRR_dom_sf"/>
</dbReference>
<reference evidence="14" key="1">
    <citation type="journal article" date="2018" name="DNA Res.">
        <title>Multiple hybrid de novo genome assembly of finger millet, an orphan allotetraploid crop.</title>
        <authorList>
            <person name="Hatakeyama M."/>
            <person name="Aluri S."/>
            <person name="Balachadran M.T."/>
            <person name="Sivarajan S.R."/>
            <person name="Patrignani A."/>
            <person name="Gruter S."/>
            <person name="Poveda L."/>
            <person name="Shimizu-Inatsugi R."/>
            <person name="Baeten J."/>
            <person name="Francoijs K.J."/>
            <person name="Nataraja K.N."/>
            <person name="Reddy Y.A.N."/>
            <person name="Phadnis S."/>
            <person name="Ravikumar R.L."/>
            <person name="Schlapbach R."/>
            <person name="Sreeman S.M."/>
            <person name="Shimizu K.K."/>
        </authorList>
    </citation>
    <scope>NUCLEOTIDE SEQUENCE</scope>
</reference>
<sequence length="701" mass="76965">MTSGSSRCVQLLGVHLLLHVLLGVNLSCYSLATYRNSNRTIRRPPSCRPDQASALLQLKHSFSTNGSQCTLASWRSGTDCCRWEGISCGDADGRVTTLDLADCGLESGGGLHPALFDLTSLRRLDLAGNDFNESQLPSAGIERLAELVYLNLSATGFVGEIPRGIRRLRRLVSLDLSTWIYLLELDDYFVPLGDGRWPLVEPDIGSLVANLSNLKVLRLDSVDLSSNGAAWCDGFANSTPQLQVLRLPNTGLDAPICGSLSTIRSLVDINLSYNRLHGQVPESFADLPNLSVLRLSYNRLEGWFPTRIFWNNNLTVVDISYNFEISGIASSDFHQELPSSIGELTSLRLLEVSGAGNRLNGRLPDSLKQDCSFDALDFSDNKIEGQLPRSLVACQDLEVFDIGNNHISDTFPCWMSVLPKLQVLVLKSNKFVGMVGPSNSGDKNSCEFTKLRIFDLASNNFSGLLVHEWFKSMKSMMTQTVNETLVMGNQYKLLDHTYQFTASITYKGLDIIFSKILRTIVVIDISNNAFQGAIPESIGDLILLSGVNMSYNALTGMIPSQLGALHQLESLDVPSNDLSGEIPQELASLDFLSTLNLSYNKLEGRIPESPHFLTFGNLSFLGNIGLCGLQASKACNNITPNIDLPHSDEMKSKDIVLLFLFSGLGFGVGFAVAVVLAFGIRLRRICQGIIFMRQKNIFILV</sequence>
<comment type="similarity">
    <text evidence="2">Belongs to the RLP family.</text>
</comment>
<keyword evidence="8 11" id="KW-1133">Transmembrane helix</keyword>
<dbReference type="EMBL" id="BQKI01000199">
    <property type="protein sequence ID" value="GJN40717.1"/>
    <property type="molecule type" value="Genomic_DNA"/>
</dbReference>
<organism evidence="14 15">
    <name type="scientific">Eleusine coracana subsp. coracana</name>
    <dbReference type="NCBI Taxonomy" id="191504"/>
    <lineage>
        <taxon>Eukaryota</taxon>
        <taxon>Viridiplantae</taxon>
        <taxon>Streptophyta</taxon>
        <taxon>Embryophyta</taxon>
        <taxon>Tracheophyta</taxon>
        <taxon>Spermatophyta</taxon>
        <taxon>Magnoliopsida</taxon>
        <taxon>Liliopsida</taxon>
        <taxon>Poales</taxon>
        <taxon>Poaceae</taxon>
        <taxon>PACMAD clade</taxon>
        <taxon>Chloridoideae</taxon>
        <taxon>Cynodonteae</taxon>
        <taxon>Eleusininae</taxon>
        <taxon>Eleusine</taxon>
    </lineage>
</organism>
<dbReference type="InterPro" id="IPR013210">
    <property type="entry name" value="LRR_N_plant-typ"/>
</dbReference>
<evidence type="ECO:0000256" key="1">
    <source>
        <dbReference type="ARBA" id="ARBA00004251"/>
    </source>
</evidence>
<keyword evidence="9 11" id="KW-0472">Membrane</keyword>
<dbReference type="Pfam" id="PF00560">
    <property type="entry name" value="LRR_1"/>
    <property type="match status" value="2"/>
</dbReference>
<keyword evidence="5 11" id="KW-0812">Transmembrane</keyword>
<dbReference type="InterPro" id="IPR001611">
    <property type="entry name" value="Leu-rich_rpt"/>
</dbReference>
<evidence type="ECO:0000256" key="6">
    <source>
        <dbReference type="ARBA" id="ARBA00022729"/>
    </source>
</evidence>
<dbReference type="InterPro" id="IPR003591">
    <property type="entry name" value="Leu-rich_rpt_typical-subtyp"/>
</dbReference>
<accession>A0AAV5G198</accession>
<evidence type="ECO:0000313" key="15">
    <source>
        <dbReference type="Proteomes" id="UP001054889"/>
    </source>
</evidence>
<dbReference type="GO" id="GO:0005886">
    <property type="term" value="C:plasma membrane"/>
    <property type="evidence" value="ECO:0007669"/>
    <property type="project" value="UniProtKB-SubCell"/>
</dbReference>
<feature type="domain" description="Leucine-rich repeat-containing N-terminal plant-type" evidence="13">
    <location>
        <begin position="49"/>
        <end position="88"/>
    </location>
</feature>
<name>A0AAV5G198_ELECO</name>
<evidence type="ECO:0000256" key="10">
    <source>
        <dbReference type="ARBA" id="ARBA00023180"/>
    </source>
</evidence>
<dbReference type="Pfam" id="PF13855">
    <property type="entry name" value="LRR_8"/>
    <property type="match status" value="1"/>
</dbReference>
<protein>
    <recommendedName>
        <fullName evidence="13">Leucine-rich repeat-containing N-terminal plant-type domain-containing protein</fullName>
    </recommendedName>
</protein>
<keyword evidence="6 12" id="KW-0732">Signal</keyword>
<dbReference type="Gene3D" id="3.80.10.10">
    <property type="entry name" value="Ribonuclease Inhibitor"/>
    <property type="match status" value="3"/>
</dbReference>
<evidence type="ECO:0000256" key="7">
    <source>
        <dbReference type="ARBA" id="ARBA00022737"/>
    </source>
</evidence>
<feature type="transmembrane region" description="Helical" evidence="11">
    <location>
        <begin position="655"/>
        <end position="680"/>
    </location>
</feature>
<dbReference type="SMART" id="SM00369">
    <property type="entry name" value="LRR_TYP"/>
    <property type="match status" value="4"/>
</dbReference>
<dbReference type="Proteomes" id="UP001054889">
    <property type="component" value="Unassembled WGS sequence"/>
</dbReference>
<evidence type="ECO:0000256" key="12">
    <source>
        <dbReference type="SAM" id="SignalP"/>
    </source>
</evidence>
<dbReference type="InterPro" id="IPR046956">
    <property type="entry name" value="RLP23-like"/>
</dbReference>
<dbReference type="FunFam" id="3.80.10.10:FF:000213">
    <property type="entry name" value="Tyrosine-sulfated glycopeptide receptor 1"/>
    <property type="match status" value="1"/>
</dbReference>
<proteinExistence type="inferred from homology"/>
<evidence type="ECO:0000256" key="4">
    <source>
        <dbReference type="ARBA" id="ARBA00022614"/>
    </source>
</evidence>
<dbReference type="SUPFAM" id="SSF52058">
    <property type="entry name" value="L domain-like"/>
    <property type="match status" value="2"/>
</dbReference>
<feature type="chain" id="PRO_5043887558" description="Leucine-rich repeat-containing N-terminal plant-type domain-containing protein" evidence="12">
    <location>
        <begin position="24"/>
        <end position="701"/>
    </location>
</feature>
<dbReference type="PANTHER" id="PTHR48061:SF13">
    <property type="entry name" value="LEUCINE-RICH REPEAT-CONTAINING N-TERMINAL PLANT-TYPE DOMAIN-CONTAINING PROTEIN"/>
    <property type="match status" value="1"/>
</dbReference>
<keyword evidence="4" id="KW-0433">Leucine-rich repeat</keyword>
<comment type="subcellular location">
    <subcellularLocation>
        <location evidence="1">Cell membrane</location>
        <topology evidence="1">Single-pass type I membrane protein</topology>
    </subcellularLocation>
</comment>
<evidence type="ECO:0000256" key="9">
    <source>
        <dbReference type="ARBA" id="ARBA00023136"/>
    </source>
</evidence>
<keyword evidence="3" id="KW-1003">Cell membrane</keyword>
<evidence type="ECO:0000313" key="14">
    <source>
        <dbReference type="EMBL" id="GJN40717.1"/>
    </source>
</evidence>
<evidence type="ECO:0000256" key="2">
    <source>
        <dbReference type="ARBA" id="ARBA00009592"/>
    </source>
</evidence>
<keyword evidence="15" id="KW-1185">Reference proteome</keyword>
<dbReference type="PANTHER" id="PTHR48061">
    <property type="entry name" value="LEUCINE-RICH REPEAT RECEPTOR PROTEIN KINASE EMS1-LIKE-RELATED"/>
    <property type="match status" value="1"/>
</dbReference>
<evidence type="ECO:0000256" key="8">
    <source>
        <dbReference type="ARBA" id="ARBA00022989"/>
    </source>
</evidence>